<keyword evidence="2" id="KW-1185">Reference proteome</keyword>
<organism evidence="1 2">
    <name type="scientific">Vibrio variabilis</name>
    <dbReference type="NCBI Taxonomy" id="990271"/>
    <lineage>
        <taxon>Bacteria</taxon>
        <taxon>Pseudomonadati</taxon>
        <taxon>Pseudomonadota</taxon>
        <taxon>Gammaproteobacteria</taxon>
        <taxon>Vibrionales</taxon>
        <taxon>Vibrionaceae</taxon>
        <taxon>Vibrio</taxon>
    </lineage>
</organism>
<reference evidence="2" key="1">
    <citation type="submission" date="2014-09" db="EMBL/GenBank/DDBJ databases">
        <title>Vibrio variabilis JCM 19239. (C206) whole genome shotgun sequence.</title>
        <authorList>
            <person name="Sawabe T."/>
            <person name="Meirelles P."/>
            <person name="Nakanishi M."/>
            <person name="Sayaka M."/>
            <person name="Hattori M."/>
            <person name="Ohkuma M."/>
        </authorList>
    </citation>
    <scope>NUCLEOTIDE SEQUENCE [LARGE SCALE GENOMIC DNA]</scope>
    <source>
        <strain evidence="2">JCM 19239</strain>
    </source>
</reference>
<sequence length="211" mass="23967">MRNFIQSLTRSENILVRDSAFKLHHFLDKSVADYRLDDTQKARLEDYLHSNELTHTDFGDPLKAHGIIAFSFGDSEDVNKELADVSVSLMKNNAFLDAHLQQEVAVHALDKVTNINVIRNDDYQTTADVARVALEHSVGRNVIVVAQSWHAKRCIETCQQAGLNVVGLRTVQSFPKNDPQPWVRNPINWVLKESNRRFATGYEISKELQLA</sequence>
<name>A0ABQ0JM70_9VIBR</name>
<comment type="caution">
    <text evidence="1">The sequence shown here is derived from an EMBL/GenBank/DDBJ whole genome shotgun (WGS) entry which is preliminary data.</text>
</comment>
<protein>
    <recommendedName>
        <fullName evidence="3">DUF218 domain-containing protein</fullName>
    </recommendedName>
</protein>
<dbReference type="EMBL" id="BBMS01000074">
    <property type="protein sequence ID" value="GAL29826.1"/>
    <property type="molecule type" value="Genomic_DNA"/>
</dbReference>
<proteinExistence type="predicted"/>
<accession>A0ABQ0JM70</accession>
<gene>
    <name evidence="1" type="ORF">JCM19239_7086</name>
</gene>
<evidence type="ECO:0000313" key="2">
    <source>
        <dbReference type="Proteomes" id="UP000029223"/>
    </source>
</evidence>
<evidence type="ECO:0000313" key="1">
    <source>
        <dbReference type="EMBL" id="GAL29826.1"/>
    </source>
</evidence>
<evidence type="ECO:0008006" key="3">
    <source>
        <dbReference type="Google" id="ProtNLM"/>
    </source>
</evidence>
<dbReference type="Proteomes" id="UP000029223">
    <property type="component" value="Unassembled WGS sequence"/>
</dbReference>
<reference evidence="2" key="2">
    <citation type="submission" date="2014-09" db="EMBL/GenBank/DDBJ databases">
        <authorList>
            <consortium name="NBRP consortium"/>
            <person name="Sawabe T."/>
            <person name="Meirelles P."/>
            <person name="Nakanishi M."/>
            <person name="Sayaka M."/>
            <person name="Hattori M."/>
            <person name="Ohkuma M."/>
        </authorList>
    </citation>
    <scope>NUCLEOTIDE SEQUENCE [LARGE SCALE GENOMIC DNA]</scope>
    <source>
        <strain evidence="2">JCM 19239</strain>
    </source>
</reference>